<feature type="compositionally biased region" description="Basic and acidic residues" evidence="1">
    <location>
        <begin position="349"/>
        <end position="370"/>
    </location>
</feature>
<feature type="region of interest" description="Disordered" evidence="1">
    <location>
        <begin position="241"/>
        <end position="457"/>
    </location>
</feature>
<dbReference type="RefSeq" id="WP_074598530.1">
    <property type="nucleotide sequence ID" value="NZ_FNHF01000002.1"/>
</dbReference>
<feature type="compositionally biased region" description="Polar residues" evidence="1">
    <location>
        <begin position="388"/>
        <end position="412"/>
    </location>
</feature>
<feature type="compositionally biased region" description="Basic and acidic residues" evidence="1">
    <location>
        <begin position="241"/>
        <end position="258"/>
    </location>
</feature>
<evidence type="ECO:0000313" key="5">
    <source>
        <dbReference type="Proteomes" id="UP000182347"/>
    </source>
</evidence>
<keyword evidence="5" id="KW-1185">Reference proteome</keyword>
<keyword evidence="2" id="KW-0472">Membrane</keyword>
<sequence>MKKYTIEGVVTKVTENEYVLLCDDGTFRNIPLTEDDIPMLGERKTYTAKARNLSLRIASTVAMVAVLFIALLAYKGVQNHSKTNYIAAIDINPSLEVHLDEDLNVIKLLPLNTDGKEIVDSIESEGVNFYRVVDLILSQSVSKGYLTTDEKGSIETTIVKITKDTNPPLDRNLKEVIETQLQRKNIVANVQVFNGTEEFYDQSERAGISMNKYRHYQTLRGQGLVQDIEEVKEKSIKQLEDMENADENKVPVEADQGKGDSGQNAKSNPESRQNQSKSTLQPKEDQSEQKPAFDERQEPPDNEGRQQKDRKPSNKSSTPEKGVSQNKRSSKPPSTRDVNENSRNNEANQKVETENDKTNSNDNTKSKAKTENSQTNSNDNTKSKARTENNQTNSNDKTQPRSETGLENQPKSDANDVKKKDKSTSKDETGPQEESINSNQNQNGENENRPSSPSKPE</sequence>
<evidence type="ECO:0000256" key="2">
    <source>
        <dbReference type="SAM" id="Phobius"/>
    </source>
</evidence>
<keyword evidence="2" id="KW-0812">Transmembrane</keyword>
<organism evidence="4 5">
    <name type="scientific">Sediminibacillus halophilus</name>
    <dbReference type="NCBI Taxonomy" id="482461"/>
    <lineage>
        <taxon>Bacteria</taxon>
        <taxon>Bacillati</taxon>
        <taxon>Bacillota</taxon>
        <taxon>Bacilli</taxon>
        <taxon>Bacillales</taxon>
        <taxon>Bacillaceae</taxon>
        <taxon>Sediminibacillus</taxon>
    </lineage>
</organism>
<dbReference type="Proteomes" id="UP000182347">
    <property type="component" value="Unassembled WGS sequence"/>
</dbReference>
<feature type="compositionally biased region" description="Polar residues" evidence="1">
    <location>
        <begin position="371"/>
        <end position="380"/>
    </location>
</feature>
<reference evidence="5" key="1">
    <citation type="submission" date="2016-10" db="EMBL/GenBank/DDBJ databases">
        <authorList>
            <person name="Varghese N."/>
            <person name="Submissions S."/>
        </authorList>
    </citation>
    <scope>NUCLEOTIDE SEQUENCE [LARGE SCALE GENOMIC DNA]</scope>
    <source>
        <strain evidence="5">CGMCC 1.6199</strain>
    </source>
</reference>
<name>A0A1G9R5M1_9BACI</name>
<dbReference type="EMBL" id="FNHF01000002">
    <property type="protein sequence ID" value="SDM18513.1"/>
    <property type="molecule type" value="Genomic_DNA"/>
</dbReference>
<proteinExistence type="predicted"/>
<feature type="compositionally biased region" description="Low complexity" evidence="1">
    <location>
        <begin position="432"/>
        <end position="445"/>
    </location>
</feature>
<feature type="compositionally biased region" description="Basic and acidic residues" evidence="1">
    <location>
        <begin position="282"/>
        <end position="312"/>
    </location>
</feature>
<feature type="compositionally biased region" description="Polar residues" evidence="1">
    <location>
        <begin position="261"/>
        <end position="281"/>
    </location>
</feature>
<feature type="compositionally biased region" description="Polar residues" evidence="1">
    <location>
        <begin position="314"/>
        <end position="333"/>
    </location>
</feature>
<accession>A0A1G9R5M1</accession>
<dbReference type="InterPro" id="IPR055431">
    <property type="entry name" value="RsgI_M"/>
</dbReference>
<feature type="transmembrane region" description="Helical" evidence="2">
    <location>
        <begin position="53"/>
        <end position="74"/>
    </location>
</feature>
<evidence type="ECO:0000256" key="1">
    <source>
        <dbReference type="SAM" id="MobiDB-lite"/>
    </source>
</evidence>
<keyword evidence="2" id="KW-1133">Transmembrane helix</keyword>
<feature type="domain" description="Anti-sigma factor RsgI-like middle" evidence="3">
    <location>
        <begin position="88"/>
        <end position="217"/>
    </location>
</feature>
<protein>
    <recommendedName>
        <fullName evidence="3">Anti-sigma factor RsgI-like middle domain-containing protein</fullName>
    </recommendedName>
</protein>
<dbReference type="Pfam" id="PF23750">
    <property type="entry name" value="RsgI_M"/>
    <property type="match status" value="1"/>
</dbReference>
<evidence type="ECO:0000313" key="4">
    <source>
        <dbReference type="EMBL" id="SDM18513.1"/>
    </source>
</evidence>
<dbReference type="AlphaFoldDB" id="A0A1G9R5M1"/>
<gene>
    <name evidence="4" type="ORF">SAMN05216244_1831</name>
</gene>
<dbReference type="STRING" id="482461.SAMN05216244_1831"/>
<feature type="compositionally biased region" description="Basic and acidic residues" evidence="1">
    <location>
        <begin position="413"/>
        <end position="429"/>
    </location>
</feature>
<evidence type="ECO:0000259" key="3">
    <source>
        <dbReference type="Pfam" id="PF23750"/>
    </source>
</evidence>
<dbReference type="OrthoDB" id="9800626at2"/>